<sequence>MSGVTGGRIARVASRVSTIELLFDLVFVFTIGQLTAVIVQSPGVESVLRAAAILAVVWWMYDAFAWLTNQAVPDTVPVRLLLIAAMAAFLVLSLAIPDVFTGSGVLFGVAYLTVVIIHSGLFIARGGRGSVRVMLRVGPLNAVAALLLIASGYASGWLEWVLFLAPLALFLVGGLLARSSPFALGASHFVERHGLLMIIAFGESIVSVGAGLTASGLRPQVVVGAVATVAMVAALWWCYFSGDDERAERSFGAAAGRRGTTLALTAYYVAHFVILLGLVGVAAGLHLSLEDAFAPVTPAAAWLLAGGVAVYLVGDAEYRRELRLGPWVYRLLGAAGSLVAGLLAAWMLPLRAGELPGIALIAALLAIVVLVLVAERARR</sequence>
<dbReference type="InterPro" id="IPR010640">
    <property type="entry name" value="Low_temperature_requirement_A"/>
</dbReference>
<feature type="transmembrane region" description="Helical" evidence="1">
    <location>
        <begin position="47"/>
        <end position="68"/>
    </location>
</feature>
<feature type="transmembrane region" description="Helical" evidence="1">
    <location>
        <begin position="106"/>
        <end position="124"/>
    </location>
</feature>
<dbReference type="Pfam" id="PF06772">
    <property type="entry name" value="LtrA"/>
    <property type="match status" value="1"/>
</dbReference>
<proteinExistence type="predicted"/>
<dbReference type="PANTHER" id="PTHR36840:SF1">
    <property type="entry name" value="BLL5714 PROTEIN"/>
    <property type="match status" value="1"/>
</dbReference>
<feature type="transmembrane region" description="Helical" evidence="1">
    <location>
        <begin position="133"/>
        <end position="154"/>
    </location>
</feature>
<dbReference type="Proteomes" id="UP000515511">
    <property type="component" value="Chromosome"/>
</dbReference>
<feature type="transmembrane region" description="Helical" evidence="1">
    <location>
        <begin position="221"/>
        <end position="240"/>
    </location>
</feature>
<keyword evidence="1" id="KW-0472">Membrane</keyword>
<evidence type="ECO:0000313" key="3">
    <source>
        <dbReference type="Proteomes" id="UP000515511"/>
    </source>
</evidence>
<dbReference type="EMBL" id="CP043641">
    <property type="protein sequence ID" value="QNE36357.1"/>
    <property type="molecule type" value="Genomic_DNA"/>
</dbReference>
<dbReference type="RefSeq" id="WP_185275791.1">
    <property type="nucleotide sequence ID" value="NZ_CP043641.1"/>
</dbReference>
<protein>
    <submittedName>
        <fullName evidence="2">Low temperature requirement protein A</fullName>
    </submittedName>
</protein>
<feature type="transmembrane region" description="Helical" evidence="1">
    <location>
        <begin position="160"/>
        <end position="183"/>
    </location>
</feature>
<feature type="transmembrane region" description="Helical" evidence="1">
    <location>
        <begin position="80"/>
        <end position="100"/>
    </location>
</feature>
<keyword evidence="1" id="KW-1133">Transmembrane helix</keyword>
<accession>A0A7G6YCZ2</accession>
<name>A0A7G6YCZ2_9MICO</name>
<gene>
    <name evidence="2" type="ORF">F1C12_15380</name>
</gene>
<dbReference type="KEGG" id="lse:F1C12_15380"/>
<feature type="transmembrane region" description="Helical" evidence="1">
    <location>
        <begin position="195"/>
        <end position="215"/>
    </location>
</feature>
<feature type="transmembrane region" description="Helical" evidence="1">
    <location>
        <begin position="355"/>
        <end position="374"/>
    </location>
</feature>
<keyword evidence="1" id="KW-0812">Transmembrane</keyword>
<feature type="transmembrane region" description="Helical" evidence="1">
    <location>
        <begin position="328"/>
        <end position="349"/>
    </location>
</feature>
<organism evidence="2 3">
    <name type="scientific">Leifsonia shinshuensis</name>
    <dbReference type="NCBI Taxonomy" id="150026"/>
    <lineage>
        <taxon>Bacteria</taxon>
        <taxon>Bacillati</taxon>
        <taxon>Actinomycetota</taxon>
        <taxon>Actinomycetes</taxon>
        <taxon>Micrococcales</taxon>
        <taxon>Microbacteriaceae</taxon>
        <taxon>Leifsonia</taxon>
    </lineage>
</organism>
<evidence type="ECO:0000256" key="1">
    <source>
        <dbReference type="SAM" id="Phobius"/>
    </source>
</evidence>
<dbReference type="PANTHER" id="PTHR36840">
    <property type="entry name" value="BLL5714 PROTEIN"/>
    <property type="match status" value="1"/>
</dbReference>
<feature type="transmembrane region" description="Helical" evidence="1">
    <location>
        <begin position="21"/>
        <end position="41"/>
    </location>
</feature>
<evidence type="ECO:0000313" key="2">
    <source>
        <dbReference type="EMBL" id="QNE36357.1"/>
    </source>
</evidence>
<reference evidence="3" key="1">
    <citation type="submission" date="2019-09" db="EMBL/GenBank/DDBJ databases">
        <title>Antimicrobial potential of Antarctic Bacteria.</title>
        <authorList>
            <person name="Benaud N."/>
            <person name="Edwards R.J."/>
            <person name="Ferrari B.C."/>
        </authorList>
    </citation>
    <scope>NUCLEOTIDE SEQUENCE [LARGE SCALE GENOMIC DNA]</scope>
    <source>
        <strain evidence="3">INR9</strain>
    </source>
</reference>
<dbReference type="AlphaFoldDB" id="A0A7G6YCZ2"/>
<feature type="transmembrane region" description="Helical" evidence="1">
    <location>
        <begin position="299"/>
        <end position="316"/>
    </location>
</feature>
<feature type="transmembrane region" description="Helical" evidence="1">
    <location>
        <begin position="261"/>
        <end position="287"/>
    </location>
</feature>